<proteinExistence type="predicted"/>
<feature type="region of interest" description="Disordered" evidence="1">
    <location>
        <begin position="163"/>
        <end position="184"/>
    </location>
</feature>
<feature type="compositionally biased region" description="Basic and acidic residues" evidence="1">
    <location>
        <begin position="170"/>
        <end position="184"/>
    </location>
</feature>
<evidence type="ECO:0000313" key="4">
    <source>
        <dbReference type="Proteomes" id="UP001501196"/>
    </source>
</evidence>
<feature type="transmembrane region" description="Helical" evidence="2">
    <location>
        <begin position="12"/>
        <end position="30"/>
    </location>
</feature>
<feature type="transmembrane region" description="Helical" evidence="2">
    <location>
        <begin position="36"/>
        <end position="53"/>
    </location>
</feature>
<keyword evidence="2" id="KW-0812">Transmembrane</keyword>
<gene>
    <name evidence="3" type="ORF">GCM10009819_15670</name>
</gene>
<evidence type="ECO:0000313" key="3">
    <source>
        <dbReference type="EMBL" id="GAA2032496.1"/>
    </source>
</evidence>
<accession>A0ABN2UAL7</accession>
<keyword evidence="2" id="KW-0472">Membrane</keyword>
<feature type="transmembrane region" description="Helical" evidence="2">
    <location>
        <begin position="92"/>
        <end position="110"/>
    </location>
</feature>
<sequence length="184" mass="17696">MQALATITRTWPMLAALGGGLVLTALGAGAGGAPRVVLAGLGVAALGWGACALRAGRVLAPRATLATAVGLLVLGGAAAAAGALAMLPGAPVAAAAAFVAVVALSAATMLRADRRRREDPAPAASVGRNRSPGGETARSLTGLAAGAILVSALATPALAATEAGRSAAPHGEHVIAPADRDHHH</sequence>
<feature type="region of interest" description="Disordered" evidence="1">
    <location>
        <begin position="115"/>
        <end position="137"/>
    </location>
</feature>
<name>A0ABN2UAL7_9MICO</name>
<protein>
    <submittedName>
        <fullName evidence="3">Uncharacterized protein</fullName>
    </submittedName>
</protein>
<evidence type="ECO:0000256" key="2">
    <source>
        <dbReference type="SAM" id="Phobius"/>
    </source>
</evidence>
<evidence type="ECO:0000256" key="1">
    <source>
        <dbReference type="SAM" id="MobiDB-lite"/>
    </source>
</evidence>
<dbReference type="RefSeq" id="WP_344371441.1">
    <property type="nucleotide sequence ID" value="NZ_BAAAPW010000002.1"/>
</dbReference>
<dbReference type="EMBL" id="BAAAPW010000002">
    <property type="protein sequence ID" value="GAA2032496.1"/>
    <property type="molecule type" value="Genomic_DNA"/>
</dbReference>
<comment type="caution">
    <text evidence="3">The sequence shown here is derived from an EMBL/GenBank/DDBJ whole genome shotgun (WGS) entry which is preliminary data.</text>
</comment>
<organism evidence="3 4">
    <name type="scientific">Agromyces tropicus</name>
    <dbReference type="NCBI Taxonomy" id="555371"/>
    <lineage>
        <taxon>Bacteria</taxon>
        <taxon>Bacillati</taxon>
        <taxon>Actinomycetota</taxon>
        <taxon>Actinomycetes</taxon>
        <taxon>Micrococcales</taxon>
        <taxon>Microbacteriaceae</taxon>
        <taxon>Agromyces</taxon>
    </lineage>
</organism>
<keyword evidence="2" id="KW-1133">Transmembrane helix</keyword>
<feature type="transmembrane region" description="Helical" evidence="2">
    <location>
        <begin position="65"/>
        <end position="86"/>
    </location>
</feature>
<dbReference type="Proteomes" id="UP001501196">
    <property type="component" value="Unassembled WGS sequence"/>
</dbReference>
<reference evidence="3 4" key="1">
    <citation type="journal article" date="2019" name="Int. J. Syst. Evol. Microbiol.">
        <title>The Global Catalogue of Microorganisms (GCM) 10K type strain sequencing project: providing services to taxonomists for standard genome sequencing and annotation.</title>
        <authorList>
            <consortium name="The Broad Institute Genomics Platform"/>
            <consortium name="The Broad Institute Genome Sequencing Center for Infectious Disease"/>
            <person name="Wu L."/>
            <person name="Ma J."/>
        </authorList>
    </citation>
    <scope>NUCLEOTIDE SEQUENCE [LARGE SCALE GENOMIC DNA]</scope>
    <source>
        <strain evidence="3 4">JCM 15672</strain>
    </source>
</reference>
<keyword evidence="4" id="KW-1185">Reference proteome</keyword>